<dbReference type="PANTHER" id="PTHR42930">
    <property type="entry name" value="PHOSPHATE-SPECIFIC TRANSPORT SYSTEM ACCESSORY PROTEIN PHOU"/>
    <property type="match status" value="1"/>
</dbReference>
<comment type="caution">
    <text evidence="9">The sequence shown here is derived from an EMBL/GenBank/DDBJ whole genome shotgun (WGS) entry which is preliminary data.</text>
</comment>
<dbReference type="GO" id="GO:0030643">
    <property type="term" value="P:intracellular phosphate ion homeostasis"/>
    <property type="evidence" value="ECO:0007669"/>
    <property type="project" value="InterPro"/>
</dbReference>
<comment type="function">
    <text evidence="7">Plays a role in the regulation of phosphate uptake.</text>
</comment>
<evidence type="ECO:0000256" key="6">
    <source>
        <dbReference type="ARBA" id="ARBA00022592"/>
    </source>
</evidence>
<comment type="subcellular location">
    <subcellularLocation>
        <location evidence="1 7">Cytoplasm</location>
    </subcellularLocation>
</comment>
<evidence type="ECO:0000256" key="7">
    <source>
        <dbReference type="PIRNR" id="PIRNR003107"/>
    </source>
</evidence>
<dbReference type="InterPro" id="IPR026022">
    <property type="entry name" value="PhoU_dom"/>
</dbReference>
<dbReference type="PIRSF" id="PIRSF003107">
    <property type="entry name" value="PhoU"/>
    <property type="match status" value="1"/>
</dbReference>
<evidence type="ECO:0000256" key="1">
    <source>
        <dbReference type="ARBA" id="ARBA00004496"/>
    </source>
</evidence>
<dbReference type="InterPro" id="IPR038078">
    <property type="entry name" value="PhoU-like_sf"/>
</dbReference>
<keyword evidence="6 7" id="KW-0592">Phosphate transport</keyword>
<evidence type="ECO:0000256" key="3">
    <source>
        <dbReference type="ARBA" id="ARBA00011738"/>
    </source>
</evidence>
<sequence>MFICTGKDSLSGYSTAGKEREDVRKLFQADLINLGEQLIQITTLVHTAMEKAYTAFDTTDLQLAEEVIAADAQIDRLQVELDEKAIELLALQGPVASDLRMIVGALRMSTSLERMGDLARHIAQLARMRYPDRVAPDALHPVFEKMAKLSTQISSRLITLLETRELHLVAEIHALNEQLNDLHASVFTTVAAEDWQQSAATSVDSTLVSRFFERFGDHGVSVANKVDYLVTGAWDSRER</sequence>
<dbReference type="FunFam" id="1.20.58.220:FF:000004">
    <property type="entry name" value="Phosphate-specific transport system accessory protein PhoU"/>
    <property type="match status" value="1"/>
</dbReference>
<feature type="domain" description="PhoU" evidence="8">
    <location>
        <begin position="40"/>
        <end position="125"/>
    </location>
</feature>
<proteinExistence type="inferred from homology"/>
<dbReference type="GO" id="GO:0005737">
    <property type="term" value="C:cytoplasm"/>
    <property type="evidence" value="ECO:0007669"/>
    <property type="project" value="UniProtKB-SubCell"/>
</dbReference>
<keyword evidence="4 7" id="KW-0813">Transport</keyword>
<dbReference type="EMBL" id="SOAN01000003">
    <property type="protein sequence ID" value="TDS86368.1"/>
    <property type="molecule type" value="Genomic_DNA"/>
</dbReference>
<keyword evidence="10" id="KW-1185">Reference proteome</keyword>
<dbReference type="Proteomes" id="UP000294506">
    <property type="component" value="Unassembled WGS sequence"/>
</dbReference>
<dbReference type="Pfam" id="PF01895">
    <property type="entry name" value="PhoU"/>
    <property type="match status" value="2"/>
</dbReference>
<reference evidence="9 10" key="1">
    <citation type="submission" date="2019-03" db="EMBL/GenBank/DDBJ databases">
        <title>Genomic Encyclopedia of Type Strains, Phase III (KMG-III): the genomes of soil and plant-associated and newly described type strains.</title>
        <authorList>
            <person name="Whitman W."/>
        </authorList>
    </citation>
    <scope>NUCLEOTIDE SEQUENCE [LARGE SCALE GENOMIC DNA]</scope>
    <source>
        <strain evidence="9 10">DSM 27373</strain>
    </source>
</reference>
<feature type="domain" description="PhoU" evidence="8">
    <location>
        <begin position="144"/>
        <end position="226"/>
    </location>
</feature>
<evidence type="ECO:0000256" key="4">
    <source>
        <dbReference type="ARBA" id="ARBA00022448"/>
    </source>
</evidence>
<evidence type="ECO:0000313" key="10">
    <source>
        <dbReference type="Proteomes" id="UP000294506"/>
    </source>
</evidence>
<accession>A0A4R7G559</accession>
<evidence type="ECO:0000256" key="5">
    <source>
        <dbReference type="ARBA" id="ARBA00022490"/>
    </source>
</evidence>
<evidence type="ECO:0000313" key="9">
    <source>
        <dbReference type="EMBL" id="TDS86368.1"/>
    </source>
</evidence>
<evidence type="ECO:0000256" key="2">
    <source>
        <dbReference type="ARBA" id="ARBA00008107"/>
    </source>
</evidence>
<comment type="similarity">
    <text evidence="2 7">Belongs to the PhoU family.</text>
</comment>
<dbReference type="SUPFAM" id="SSF109755">
    <property type="entry name" value="PhoU-like"/>
    <property type="match status" value="1"/>
</dbReference>
<organism evidence="9 10">
    <name type="scientific">Nesterenkonia aurantiaca</name>
    <dbReference type="NCBI Taxonomy" id="1436010"/>
    <lineage>
        <taxon>Bacteria</taxon>
        <taxon>Bacillati</taxon>
        <taxon>Actinomycetota</taxon>
        <taxon>Actinomycetes</taxon>
        <taxon>Micrococcales</taxon>
        <taxon>Micrococcaceae</taxon>
        <taxon>Nesterenkonia</taxon>
    </lineage>
</organism>
<dbReference type="GO" id="GO:0045936">
    <property type="term" value="P:negative regulation of phosphate metabolic process"/>
    <property type="evidence" value="ECO:0007669"/>
    <property type="project" value="InterPro"/>
</dbReference>
<dbReference type="GO" id="GO:0006817">
    <property type="term" value="P:phosphate ion transport"/>
    <property type="evidence" value="ECO:0007669"/>
    <property type="project" value="UniProtKB-KW"/>
</dbReference>
<dbReference type="PANTHER" id="PTHR42930:SF3">
    <property type="entry name" value="PHOSPHATE-SPECIFIC TRANSPORT SYSTEM ACCESSORY PROTEIN PHOU"/>
    <property type="match status" value="1"/>
</dbReference>
<dbReference type="NCBIfam" id="TIGR02135">
    <property type="entry name" value="phoU_full"/>
    <property type="match status" value="1"/>
</dbReference>
<keyword evidence="5 7" id="KW-0963">Cytoplasm</keyword>
<dbReference type="Gene3D" id="1.20.58.220">
    <property type="entry name" value="Phosphate transport system protein phou homolog 2, domain 2"/>
    <property type="match status" value="1"/>
</dbReference>
<evidence type="ECO:0000259" key="8">
    <source>
        <dbReference type="Pfam" id="PF01895"/>
    </source>
</evidence>
<protein>
    <recommendedName>
        <fullName evidence="7">Phosphate-specific transport system accessory protein PhoU</fullName>
    </recommendedName>
</protein>
<name>A0A4R7G559_9MICC</name>
<dbReference type="AlphaFoldDB" id="A0A4R7G559"/>
<comment type="subunit">
    <text evidence="3 7">Homodimer.</text>
</comment>
<dbReference type="InterPro" id="IPR028366">
    <property type="entry name" value="PhoU"/>
</dbReference>
<gene>
    <name evidence="9" type="ORF">EV640_10357</name>
</gene>